<dbReference type="Proteomes" id="UP000269396">
    <property type="component" value="Unassembled WGS sequence"/>
</dbReference>
<protein>
    <submittedName>
        <fullName evidence="1">Uncharacterized protein</fullName>
    </submittedName>
</protein>
<name>A0A3P8KAW1_9TREM</name>
<reference evidence="1 2" key="1">
    <citation type="submission" date="2018-11" db="EMBL/GenBank/DDBJ databases">
        <authorList>
            <consortium name="Pathogen Informatics"/>
        </authorList>
    </citation>
    <scope>NUCLEOTIDE SEQUENCE [LARGE SCALE GENOMIC DNA]</scope>
    <source>
        <strain>Denwood</strain>
        <strain evidence="2">Zambia</strain>
    </source>
</reference>
<evidence type="ECO:0000313" key="1">
    <source>
        <dbReference type="EMBL" id="VDP78033.1"/>
    </source>
</evidence>
<dbReference type="AlphaFoldDB" id="A0A3P8KAW1"/>
<dbReference type="EMBL" id="UZAL01041126">
    <property type="protein sequence ID" value="VDP78033.1"/>
    <property type="molecule type" value="Genomic_DNA"/>
</dbReference>
<organism evidence="1 2">
    <name type="scientific">Schistosoma mattheei</name>
    <dbReference type="NCBI Taxonomy" id="31246"/>
    <lineage>
        <taxon>Eukaryota</taxon>
        <taxon>Metazoa</taxon>
        <taxon>Spiralia</taxon>
        <taxon>Lophotrochozoa</taxon>
        <taxon>Platyhelminthes</taxon>
        <taxon>Trematoda</taxon>
        <taxon>Digenea</taxon>
        <taxon>Strigeidida</taxon>
        <taxon>Schistosomatoidea</taxon>
        <taxon>Schistosomatidae</taxon>
        <taxon>Schistosoma</taxon>
    </lineage>
</organism>
<gene>
    <name evidence="1" type="ORF">SMTD_LOCUS18792</name>
</gene>
<sequence>MKGEVVLVTAGGCDSSKVFPSDNYHLQRWCPLTTDGSGYKRSALRISHLTLPHRLPSP</sequence>
<keyword evidence="2" id="KW-1185">Reference proteome</keyword>
<evidence type="ECO:0000313" key="2">
    <source>
        <dbReference type="Proteomes" id="UP000269396"/>
    </source>
</evidence>
<accession>A0A3P8KAW1</accession>
<proteinExistence type="predicted"/>